<organism evidence="1 2">
    <name type="scientific">Elysia marginata</name>
    <dbReference type="NCBI Taxonomy" id="1093978"/>
    <lineage>
        <taxon>Eukaryota</taxon>
        <taxon>Metazoa</taxon>
        <taxon>Spiralia</taxon>
        <taxon>Lophotrochozoa</taxon>
        <taxon>Mollusca</taxon>
        <taxon>Gastropoda</taxon>
        <taxon>Heterobranchia</taxon>
        <taxon>Euthyneura</taxon>
        <taxon>Panpulmonata</taxon>
        <taxon>Sacoglossa</taxon>
        <taxon>Placobranchoidea</taxon>
        <taxon>Plakobranchidae</taxon>
        <taxon>Elysia</taxon>
    </lineage>
</organism>
<proteinExistence type="predicted"/>
<name>A0AAV4IMQ5_9GAST</name>
<dbReference type="Proteomes" id="UP000762676">
    <property type="component" value="Unassembled WGS sequence"/>
</dbReference>
<evidence type="ECO:0000313" key="2">
    <source>
        <dbReference type="Proteomes" id="UP000762676"/>
    </source>
</evidence>
<accession>A0AAV4IMQ5</accession>
<dbReference type="AlphaFoldDB" id="A0AAV4IMQ5"/>
<keyword evidence="2" id="KW-1185">Reference proteome</keyword>
<reference evidence="1 2" key="1">
    <citation type="journal article" date="2021" name="Elife">
        <title>Chloroplast acquisition without the gene transfer in kleptoplastic sea slugs, Plakobranchus ocellatus.</title>
        <authorList>
            <person name="Maeda T."/>
            <person name="Takahashi S."/>
            <person name="Yoshida T."/>
            <person name="Shimamura S."/>
            <person name="Takaki Y."/>
            <person name="Nagai Y."/>
            <person name="Toyoda A."/>
            <person name="Suzuki Y."/>
            <person name="Arimoto A."/>
            <person name="Ishii H."/>
            <person name="Satoh N."/>
            <person name="Nishiyama T."/>
            <person name="Hasebe M."/>
            <person name="Maruyama T."/>
            <person name="Minagawa J."/>
            <person name="Obokata J."/>
            <person name="Shigenobu S."/>
        </authorList>
    </citation>
    <scope>NUCLEOTIDE SEQUENCE [LARGE SCALE GENOMIC DNA]</scope>
</reference>
<protein>
    <submittedName>
        <fullName evidence="1">Uncharacterized protein</fullName>
    </submittedName>
</protein>
<dbReference type="EMBL" id="BMAT01009642">
    <property type="protein sequence ID" value="GFS10989.1"/>
    <property type="molecule type" value="Genomic_DNA"/>
</dbReference>
<evidence type="ECO:0000313" key="1">
    <source>
        <dbReference type="EMBL" id="GFS10989.1"/>
    </source>
</evidence>
<comment type="caution">
    <text evidence="1">The sequence shown here is derived from an EMBL/GenBank/DDBJ whole genome shotgun (WGS) entry which is preliminary data.</text>
</comment>
<gene>
    <name evidence="1" type="ORF">ElyMa_004824100</name>
</gene>
<sequence>MCQPRNLEQWRTLFSSPDVRLKPFLPDGTYVFPWEKDYLSFPALVDSKTLPDLSLSTVIMAGGNRDSVECNVGQRLAGRLDVRDGYGRNRHDGLDEVRIWMVDIENNKRRAVGQVTDLRNGSYGLEITCLWSGSVATLRVAVSYPRELVRATIQQVIRGATRYTAGLFKSKDGVEEVDKPTFYRRVF</sequence>